<evidence type="ECO:0000256" key="1">
    <source>
        <dbReference type="SAM" id="MobiDB-lite"/>
    </source>
</evidence>
<keyword evidence="2" id="KW-0472">Membrane</keyword>
<evidence type="ECO:0000313" key="3">
    <source>
        <dbReference type="EMBL" id="AET64567.1"/>
    </source>
</evidence>
<organism evidence="3 4">
    <name type="scientific">Methanothrix harundinacea (strain 6Ac)</name>
    <name type="common">Methanosaeta harundinacea</name>
    <dbReference type="NCBI Taxonomy" id="1110509"/>
    <lineage>
        <taxon>Archaea</taxon>
        <taxon>Methanobacteriati</taxon>
        <taxon>Methanobacteriota</taxon>
        <taxon>Stenosarchaea group</taxon>
        <taxon>Methanomicrobia</taxon>
        <taxon>Methanotrichales</taxon>
        <taxon>Methanotrichaceae</taxon>
        <taxon>Methanothrix</taxon>
    </lineage>
</organism>
<feature type="transmembrane region" description="Helical" evidence="2">
    <location>
        <begin position="63"/>
        <end position="80"/>
    </location>
</feature>
<dbReference type="GeneID" id="12510369"/>
<dbReference type="AlphaFoldDB" id="G7WN02"/>
<dbReference type="PATRIC" id="fig|1110509.7.peg.1333"/>
<evidence type="ECO:0000313" key="4">
    <source>
        <dbReference type="Proteomes" id="UP000005877"/>
    </source>
</evidence>
<feature type="transmembrane region" description="Helical" evidence="2">
    <location>
        <begin position="42"/>
        <end position="57"/>
    </location>
</feature>
<feature type="compositionally biased region" description="Basic and acidic residues" evidence="1">
    <location>
        <begin position="1"/>
        <end position="26"/>
    </location>
</feature>
<dbReference type="RefSeq" id="WP_014586752.1">
    <property type="nucleotide sequence ID" value="NC_017527.1"/>
</dbReference>
<dbReference type="Proteomes" id="UP000005877">
    <property type="component" value="Chromosome"/>
</dbReference>
<reference evidence="3 4" key="1">
    <citation type="journal article" date="2012" name="PLoS ONE">
        <title>The genome characteristics and predicted function of methyl-group oxidation pathway in the obligate aceticlastic methanogens, Methanosaeta spp.</title>
        <authorList>
            <person name="Zhu J."/>
            <person name="Zheng H."/>
            <person name="Ai G."/>
            <person name="Zhang G."/>
            <person name="Liu D."/>
            <person name="Liu X."/>
            <person name="Dong X."/>
        </authorList>
    </citation>
    <scope>NUCLEOTIDE SEQUENCE [LARGE SCALE GENOMIC DNA]</scope>
    <source>
        <strain evidence="3 4">6Ac</strain>
    </source>
</reference>
<keyword evidence="2" id="KW-0812">Transmembrane</keyword>
<evidence type="ECO:0000256" key="2">
    <source>
        <dbReference type="SAM" id="Phobius"/>
    </source>
</evidence>
<feature type="region of interest" description="Disordered" evidence="1">
    <location>
        <begin position="1"/>
        <end position="38"/>
    </location>
</feature>
<proteinExistence type="predicted"/>
<gene>
    <name evidence="3" type="ordered locus">Mhar_1200</name>
</gene>
<dbReference type="EMBL" id="CP003117">
    <property type="protein sequence ID" value="AET64567.1"/>
    <property type="molecule type" value="Genomic_DNA"/>
</dbReference>
<protein>
    <submittedName>
        <fullName evidence="3">Uncharacterized protein</fullName>
    </submittedName>
</protein>
<dbReference type="HOGENOM" id="CLU_2519751_0_0_2"/>
<accession>G7WN02</accession>
<keyword evidence="4" id="KW-1185">Reference proteome</keyword>
<keyword evidence="2" id="KW-1133">Transmembrane helix</keyword>
<sequence>MRPKELGKGRRRARDADRSADLDTDRPAAPTELGEERRKEKTVGLLFLALLFALIFWDAFWFLSKFLLAFVIVYILYLGLRSRS</sequence>
<dbReference type="KEGG" id="mhi:Mhar_1200"/>
<name>G7WN02_METH6</name>